<dbReference type="GO" id="GO:0016020">
    <property type="term" value="C:membrane"/>
    <property type="evidence" value="ECO:0007669"/>
    <property type="project" value="UniProtKB-SubCell"/>
</dbReference>
<comment type="similarity">
    <text evidence="2">Belongs to the GerABKC lipoprotein family.</text>
</comment>
<evidence type="ECO:0000256" key="5">
    <source>
        <dbReference type="ARBA" id="ARBA00023136"/>
    </source>
</evidence>
<keyword evidence="4" id="KW-0732">Signal</keyword>
<dbReference type="InterPro" id="IPR057336">
    <property type="entry name" value="GerAC_N"/>
</dbReference>
<reference evidence="10 11" key="1">
    <citation type="submission" date="2018-08" db="EMBL/GenBank/DDBJ databases">
        <title>Paenibacillus sp. M4BSY-1, whole genome shotgun sequence.</title>
        <authorList>
            <person name="Tuo L."/>
        </authorList>
    </citation>
    <scope>NUCLEOTIDE SEQUENCE [LARGE SCALE GENOMIC DNA]</scope>
    <source>
        <strain evidence="10 11">M4BSY-1</strain>
    </source>
</reference>
<dbReference type="InterPro" id="IPR008844">
    <property type="entry name" value="Spore_GerAC-like"/>
</dbReference>
<dbReference type="Pfam" id="PF05504">
    <property type="entry name" value="Spore_GerAC"/>
    <property type="match status" value="1"/>
</dbReference>
<evidence type="ECO:0000256" key="1">
    <source>
        <dbReference type="ARBA" id="ARBA00004635"/>
    </source>
</evidence>
<dbReference type="AlphaFoldDB" id="A0A371P8H7"/>
<dbReference type="GO" id="GO:0009847">
    <property type="term" value="P:spore germination"/>
    <property type="evidence" value="ECO:0007669"/>
    <property type="project" value="InterPro"/>
</dbReference>
<evidence type="ECO:0000313" key="10">
    <source>
        <dbReference type="EMBL" id="REK71796.1"/>
    </source>
</evidence>
<keyword evidence="11" id="KW-1185">Reference proteome</keyword>
<dbReference type="NCBIfam" id="TIGR02887">
    <property type="entry name" value="spore_ger_x_C"/>
    <property type="match status" value="1"/>
</dbReference>
<dbReference type="InterPro" id="IPR038501">
    <property type="entry name" value="Spore_GerAC_C_sf"/>
</dbReference>
<keyword evidence="3" id="KW-0309">Germination</keyword>
<dbReference type="PANTHER" id="PTHR35789">
    <property type="entry name" value="SPORE GERMINATION PROTEIN B3"/>
    <property type="match status" value="1"/>
</dbReference>
<comment type="subcellular location">
    <subcellularLocation>
        <location evidence="1">Membrane</location>
        <topology evidence="1">Lipid-anchor</topology>
    </subcellularLocation>
</comment>
<proteinExistence type="inferred from homology"/>
<keyword evidence="7" id="KW-0449">Lipoprotein</keyword>
<protein>
    <submittedName>
        <fullName evidence="10">Ger(X)C family spore germination protein</fullName>
    </submittedName>
</protein>
<evidence type="ECO:0000256" key="3">
    <source>
        <dbReference type="ARBA" id="ARBA00022544"/>
    </source>
</evidence>
<evidence type="ECO:0000256" key="2">
    <source>
        <dbReference type="ARBA" id="ARBA00007886"/>
    </source>
</evidence>
<feature type="domain" description="Spore germination GerAC-like C-terminal" evidence="8">
    <location>
        <begin position="224"/>
        <end position="387"/>
    </location>
</feature>
<sequence length="399" mass="44424">MARKAIWLFVLLLILTPLLSGCWNRRELNDLAIVAAVGIDTVKGKYLVTVQVVDPGEVASRRGSIGLSPVTTYHETGDTVFEAIRKMTTVTPRKLYFSHLRIFVIGEELARKGMGEVLDLMSRDQEGRTDFYIVVAKDTTAQQVLNILTPIEKIPASKLYASLEVSAKSWAPTVAVQLDELITNIVSPGIQATLTGIMIDGDPEMGSKRKNIETPETPTHIQYKGIAIFREDKLVGWMNEEESKGFSNITDRLHSTVVETTCPKGGKLAIEVIRSKAAIKAKVKNGQPEAEVVMYTEANVADVECKVKLTTSQTLYEIEKAAEAVMQKHAERAVLKAQKMKCDVFGFGDAVHRAAPGYWRGNKEHWDEQFSKMKIRFNVDVKIRRIGTIGESFLNDLKE</sequence>
<evidence type="ECO:0000256" key="4">
    <source>
        <dbReference type="ARBA" id="ARBA00022729"/>
    </source>
</evidence>
<evidence type="ECO:0000259" key="9">
    <source>
        <dbReference type="Pfam" id="PF25198"/>
    </source>
</evidence>
<dbReference type="PANTHER" id="PTHR35789:SF1">
    <property type="entry name" value="SPORE GERMINATION PROTEIN B3"/>
    <property type="match status" value="1"/>
</dbReference>
<evidence type="ECO:0000256" key="7">
    <source>
        <dbReference type="ARBA" id="ARBA00023288"/>
    </source>
</evidence>
<dbReference type="EMBL" id="QUBQ01000004">
    <property type="protein sequence ID" value="REK71796.1"/>
    <property type="molecule type" value="Genomic_DNA"/>
</dbReference>
<name>A0A371P8H7_9BACL</name>
<dbReference type="InterPro" id="IPR046953">
    <property type="entry name" value="Spore_GerAC-like_C"/>
</dbReference>
<feature type="domain" description="Spore germination protein N-terminal" evidence="9">
    <location>
        <begin position="24"/>
        <end position="196"/>
    </location>
</feature>
<dbReference type="OrthoDB" id="9816067at2"/>
<dbReference type="Gene3D" id="3.30.300.210">
    <property type="entry name" value="Nutrient germinant receptor protein C, domain 3"/>
    <property type="match status" value="1"/>
</dbReference>
<dbReference type="Proteomes" id="UP000261905">
    <property type="component" value="Unassembled WGS sequence"/>
</dbReference>
<evidence type="ECO:0000259" key="8">
    <source>
        <dbReference type="Pfam" id="PF05504"/>
    </source>
</evidence>
<accession>A0A371P8H7</accession>
<keyword evidence="6" id="KW-0564">Palmitate</keyword>
<evidence type="ECO:0000313" key="11">
    <source>
        <dbReference type="Proteomes" id="UP000261905"/>
    </source>
</evidence>
<organism evidence="10 11">
    <name type="scientific">Paenibacillus paeoniae</name>
    <dbReference type="NCBI Taxonomy" id="2292705"/>
    <lineage>
        <taxon>Bacteria</taxon>
        <taxon>Bacillati</taxon>
        <taxon>Bacillota</taxon>
        <taxon>Bacilli</taxon>
        <taxon>Bacillales</taxon>
        <taxon>Paenibacillaceae</taxon>
        <taxon>Paenibacillus</taxon>
    </lineage>
</organism>
<dbReference type="RefSeq" id="WP_116048042.1">
    <property type="nucleotide sequence ID" value="NZ_QUBQ01000004.1"/>
</dbReference>
<comment type="caution">
    <text evidence="10">The sequence shown here is derived from an EMBL/GenBank/DDBJ whole genome shotgun (WGS) entry which is preliminary data.</text>
</comment>
<gene>
    <name evidence="10" type="ORF">DX130_18930</name>
</gene>
<dbReference type="Pfam" id="PF25198">
    <property type="entry name" value="Spore_GerAC_N"/>
    <property type="match status" value="1"/>
</dbReference>
<dbReference type="PROSITE" id="PS51257">
    <property type="entry name" value="PROKAR_LIPOPROTEIN"/>
    <property type="match status" value="1"/>
</dbReference>
<keyword evidence="5" id="KW-0472">Membrane</keyword>
<evidence type="ECO:0000256" key="6">
    <source>
        <dbReference type="ARBA" id="ARBA00023139"/>
    </source>
</evidence>